<keyword evidence="4" id="KW-0949">S-adenosyl-L-methionine</keyword>
<feature type="non-terminal residue" evidence="9">
    <location>
        <position position="1"/>
    </location>
</feature>
<dbReference type="PANTHER" id="PTHR42933:SF4">
    <property type="entry name" value="TYPE I RESTRICTION ENZYME ECOKI METHYLASE SUBUNIT"/>
    <property type="match status" value="1"/>
</dbReference>
<keyword evidence="6" id="KW-0238">DNA-binding</keyword>
<dbReference type="OrthoDB" id="10559731at2759"/>
<evidence type="ECO:0000256" key="3">
    <source>
        <dbReference type="ARBA" id="ARBA00022679"/>
    </source>
</evidence>
<dbReference type="InterPro" id="IPR044946">
    <property type="entry name" value="Restrct_endonuc_typeI_TRD_sf"/>
</dbReference>
<evidence type="ECO:0000256" key="6">
    <source>
        <dbReference type="ARBA" id="ARBA00023125"/>
    </source>
</evidence>
<evidence type="ECO:0000256" key="2">
    <source>
        <dbReference type="ARBA" id="ARBA00022603"/>
    </source>
</evidence>
<dbReference type="Proteomes" id="UP001153678">
    <property type="component" value="Unassembled WGS sequence"/>
</dbReference>
<feature type="non-terminal residue" evidence="9">
    <location>
        <position position="283"/>
    </location>
</feature>
<dbReference type="GO" id="GO:0008170">
    <property type="term" value="F:N-methyltransferase activity"/>
    <property type="evidence" value="ECO:0007669"/>
    <property type="project" value="InterPro"/>
</dbReference>
<evidence type="ECO:0000313" key="10">
    <source>
        <dbReference type="Proteomes" id="UP001153678"/>
    </source>
</evidence>
<evidence type="ECO:0000256" key="5">
    <source>
        <dbReference type="ARBA" id="ARBA00022747"/>
    </source>
</evidence>
<dbReference type="EMBL" id="CAMKVN010020513">
    <property type="protein sequence ID" value="CAI2199184.1"/>
    <property type="molecule type" value="Genomic_DNA"/>
</dbReference>
<dbReference type="Pfam" id="PF02384">
    <property type="entry name" value="N6_Mtase"/>
    <property type="match status" value="1"/>
</dbReference>
<dbReference type="GO" id="GO:0003677">
    <property type="term" value="F:DNA binding"/>
    <property type="evidence" value="ECO:0007669"/>
    <property type="project" value="UniProtKB-KW"/>
</dbReference>
<comment type="caution">
    <text evidence="9">The sequence shown here is derived from an EMBL/GenBank/DDBJ whole genome shotgun (WGS) entry which is preliminary data.</text>
</comment>
<keyword evidence="5" id="KW-0680">Restriction system</keyword>
<gene>
    <name evidence="9" type="ORF">FWILDA_LOCUS18948</name>
</gene>
<dbReference type="PANTHER" id="PTHR42933">
    <property type="entry name" value="SLR6095 PROTEIN"/>
    <property type="match status" value="1"/>
</dbReference>
<name>A0A9W4X076_9GLOM</name>
<evidence type="ECO:0000256" key="7">
    <source>
        <dbReference type="ARBA" id="ARBA00047942"/>
    </source>
</evidence>
<dbReference type="GO" id="GO:0009307">
    <property type="term" value="P:DNA restriction-modification system"/>
    <property type="evidence" value="ECO:0007669"/>
    <property type="project" value="UniProtKB-KW"/>
</dbReference>
<protein>
    <recommendedName>
        <fullName evidence="1">site-specific DNA-methyltransferase (adenine-specific)</fullName>
        <ecNumber evidence="1">2.1.1.72</ecNumber>
    </recommendedName>
</protein>
<dbReference type="SUPFAM" id="SSF116734">
    <property type="entry name" value="DNA methylase specificity domain"/>
    <property type="match status" value="1"/>
</dbReference>
<sequence>GSKGLKREIAKNSDLKKFYKVNAMGQAFVVIPDGILNRRNNGKLRQFILDDCYIDAIISLPINTFFRNSKKTYILVLTKKEKNENGNSEKQTDPVFTYLVSEIGESRDINRFDIGQDDLTEAVELFNSFKGNKKNFHKFQGIKSDKRCKLWKIEDFKPDKDWSIADLNTFGELVENVSDRLKDFSNFIKEIGKDENKPNGFKEILLSEIFEIKKGFTKYTNEFINKNSGEYPVYSSQTTSDGVIGKINSYDYDSLIPKNDNKNLLLSYLHFYLSENLKEYAVG</sequence>
<comment type="catalytic activity">
    <reaction evidence="7">
        <text>a 2'-deoxyadenosine in DNA + S-adenosyl-L-methionine = an N(6)-methyl-2'-deoxyadenosine in DNA + S-adenosyl-L-homocysteine + H(+)</text>
        <dbReference type="Rhea" id="RHEA:15197"/>
        <dbReference type="Rhea" id="RHEA-COMP:12418"/>
        <dbReference type="Rhea" id="RHEA-COMP:12419"/>
        <dbReference type="ChEBI" id="CHEBI:15378"/>
        <dbReference type="ChEBI" id="CHEBI:57856"/>
        <dbReference type="ChEBI" id="CHEBI:59789"/>
        <dbReference type="ChEBI" id="CHEBI:90615"/>
        <dbReference type="ChEBI" id="CHEBI:90616"/>
        <dbReference type="EC" id="2.1.1.72"/>
    </reaction>
</comment>
<evidence type="ECO:0000313" key="9">
    <source>
        <dbReference type="EMBL" id="CAI2199184.1"/>
    </source>
</evidence>
<dbReference type="Gene3D" id="3.90.220.20">
    <property type="entry name" value="DNA methylase specificity domains"/>
    <property type="match status" value="1"/>
</dbReference>
<dbReference type="AlphaFoldDB" id="A0A9W4X076"/>
<evidence type="ECO:0000256" key="4">
    <source>
        <dbReference type="ARBA" id="ARBA00022691"/>
    </source>
</evidence>
<dbReference type="Gene3D" id="3.40.50.150">
    <property type="entry name" value="Vaccinia Virus protein VP39"/>
    <property type="match status" value="1"/>
</dbReference>
<keyword evidence="10" id="KW-1185">Reference proteome</keyword>
<dbReference type="GO" id="GO:0032259">
    <property type="term" value="P:methylation"/>
    <property type="evidence" value="ECO:0007669"/>
    <property type="project" value="UniProtKB-KW"/>
</dbReference>
<dbReference type="EC" id="2.1.1.72" evidence="1"/>
<keyword evidence="2" id="KW-0489">Methyltransferase</keyword>
<keyword evidence="3" id="KW-0808">Transferase</keyword>
<evidence type="ECO:0000259" key="8">
    <source>
        <dbReference type="Pfam" id="PF02384"/>
    </source>
</evidence>
<dbReference type="InterPro" id="IPR003356">
    <property type="entry name" value="DNA_methylase_A-5"/>
</dbReference>
<dbReference type="InterPro" id="IPR029063">
    <property type="entry name" value="SAM-dependent_MTases_sf"/>
</dbReference>
<dbReference type="InterPro" id="IPR051537">
    <property type="entry name" value="DNA_Adenine_Mtase"/>
</dbReference>
<accession>A0A9W4X076</accession>
<organism evidence="9 10">
    <name type="scientific">Funneliformis geosporum</name>
    <dbReference type="NCBI Taxonomy" id="1117311"/>
    <lineage>
        <taxon>Eukaryota</taxon>
        <taxon>Fungi</taxon>
        <taxon>Fungi incertae sedis</taxon>
        <taxon>Mucoromycota</taxon>
        <taxon>Glomeromycotina</taxon>
        <taxon>Glomeromycetes</taxon>
        <taxon>Glomerales</taxon>
        <taxon>Glomeraceae</taxon>
        <taxon>Funneliformis</taxon>
    </lineage>
</organism>
<reference evidence="9" key="1">
    <citation type="submission" date="2022-08" db="EMBL/GenBank/DDBJ databases">
        <authorList>
            <person name="Kallberg Y."/>
            <person name="Tangrot J."/>
            <person name="Rosling A."/>
        </authorList>
    </citation>
    <scope>NUCLEOTIDE SEQUENCE</scope>
    <source>
        <strain evidence="9">Wild A</strain>
    </source>
</reference>
<dbReference type="SUPFAM" id="SSF53335">
    <property type="entry name" value="S-adenosyl-L-methionine-dependent methyltransferases"/>
    <property type="match status" value="1"/>
</dbReference>
<feature type="domain" description="DNA methylase adenine-specific" evidence="8">
    <location>
        <begin position="19"/>
        <end position="134"/>
    </location>
</feature>
<evidence type="ECO:0000256" key="1">
    <source>
        <dbReference type="ARBA" id="ARBA00011900"/>
    </source>
</evidence>
<dbReference type="GO" id="GO:0009007">
    <property type="term" value="F:site-specific DNA-methyltransferase (adenine-specific) activity"/>
    <property type="evidence" value="ECO:0007669"/>
    <property type="project" value="UniProtKB-EC"/>
</dbReference>
<proteinExistence type="predicted"/>